<dbReference type="CDD" id="cd05289">
    <property type="entry name" value="MDR_like_2"/>
    <property type="match status" value="1"/>
</dbReference>
<dbReference type="GO" id="GO:0008270">
    <property type="term" value="F:zinc ion binding"/>
    <property type="evidence" value="ECO:0007669"/>
    <property type="project" value="InterPro"/>
</dbReference>
<dbReference type="Pfam" id="PF08240">
    <property type="entry name" value="ADH_N"/>
    <property type="match status" value="1"/>
</dbReference>
<dbReference type="GO" id="GO:0016491">
    <property type="term" value="F:oxidoreductase activity"/>
    <property type="evidence" value="ECO:0007669"/>
    <property type="project" value="UniProtKB-KW"/>
</dbReference>
<keyword evidence="1" id="KW-0560">Oxidoreductase</keyword>
<evidence type="ECO:0000259" key="2">
    <source>
        <dbReference type="SMART" id="SM00829"/>
    </source>
</evidence>
<organism evidence="3 4">
    <name type="scientific">Listeria booriae</name>
    <dbReference type="NCBI Taxonomy" id="1552123"/>
    <lineage>
        <taxon>Bacteria</taxon>
        <taxon>Bacillati</taxon>
        <taxon>Bacillota</taxon>
        <taxon>Bacilli</taxon>
        <taxon>Bacillales</taxon>
        <taxon>Listeriaceae</taxon>
        <taxon>Listeria</taxon>
    </lineage>
</organism>
<comment type="caution">
    <text evidence="3">The sequence shown here is derived from an EMBL/GenBank/DDBJ whole genome shotgun (WGS) entry which is preliminary data.</text>
</comment>
<dbReference type="RefSeq" id="WP_036086808.1">
    <property type="nucleotide sequence ID" value="NZ_CBCSHQ010000010.1"/>
</dbReference>
<dbReference type="PANTHER" id="PTHR11695:SF294">
    <property type="entry name" value="RETICULON-4-INTERACTING PROTEIN 1, MITOCHONDRIAL"/>
    <property type="match status" value="1"/>
</dbReference>
<reference evidence="3 4" key="1">
    <citation type="submission" date="2014-05" db="EMBL/GenBank/DDBJ databases">
        <title>Novel Listeriaceae from food processing environments.</title>
        <authorList>
            <person name="den Bakker H.C."/>
        </authorList>
    </citation>
    <scope>NUCLEOTIDE SEQUENCE [LARGE SCALE GENOMIC DNA]</scope>
    <source>
        <strain evidence="3 4">FSL A5-0281</strain>
    </source>
</reference>
<keyword evidence="4" id="KW-1185">Reference proteome</keyword>
<dbReference type="STRING" id="1552123.EP57_11510"/>
<feature type="domain" description="Enoyl reductase (ER)" evidence="2">
    <location>
        <begin position="10"/>
        <end position="309"/>
    </location>
</feature>
<dbReference type="Proteomes" id="UP000029844">
    <property type="component" value="Unassembled WGS sequence"/>
</dbReference>
<dbReference type="SUPFAM" id="SSF50129">
    <property type="entry name" value="GroES-like"/>
    <property type="match status" value="1"/>
</dbReference>
<dbReference type="InterPro" id="IPR036291">
    <property type="entry name" value="NAD(P)-bd_dom_sf"/>
</dbReference>
<dbReference type="GeneID" id="58717982"/>
<gene>
    <name evidence="3" type="ORF">EP57_11510</name>
</gene>
<dbReference type="EMBL" id="JNFA01000025">
    <property type="protein sequence ID" value="KGL39688.1"/>
    <property type="molecule type" value="Genomic_DNA"/>
</dbReference>
<dbReference type="InterPro" id="IPR011032">
    <property type="entry name" value="GroES-like_sf"/>
</dbReference>
<proteinExistence type="predicted"/>
<dbReference type="InterPro" id="IPR020843">
    <property type="entry name" value="ER"/>
</dbReference>
<dbReference type="Gene3D" id="3.90.180.10">
    <property type="entry name" value="Medium-chain alcohol dehydrogenases, catalytic domain"/>
    <property type="match status" value="1"/>
</dbReference>
<accession>A0A099W5K7</accession>
<dbReference type="AlphaFoldDB" id="A0A099W5K7"/>
<dbReference type="PROSITE" id="PS01162">
    <property type="entry name" value="QOR_ZETA_CRYSTAL"/>
    <property type="match status" value="1"/>
</dbReference>
<dbReference type="InterPro" id="IPR002364">
    <property type="entry name" value="Quin_OxRdtase/zeta-crystal_CS"/>
</dbReference>
<protein>
    <submittedName>
        <fullName evidence="3">NADPH:quinone reductase</fullName>
    </submittedName>
</protein>
<sequence>MKAVIIENYGGKEELKDAVVADPKAGAGQVVVQLKATSINPIDWKLREGYLKQMMDWPFPIILGWDAAGIISEVGADVTDWQVGDKVFARPETTRFGTYAEYTVVDAPLLAKIPDNVSFEEAASIPLAGLTAWQALFDHGNLQAGEKVLIHAGAGGVGTLAIQLAKNAGAYVVTTASEKNAAFLKELGADEVIDYRTTNFADVLTDIDLAFDTMGGDIQKDSFQVLKEGTGRLISIVSEPDQDLAKAKNILAKSIWLQPNGEQLQKISDLMASGKVKAIVGETFPFSAKGVYDAHALSETHHAKGKIVVRFE</sequence>
<evidence type="ECO:0000256" key="1">
    <source>
        <dbReference type="ARBA" id="ARBA00023002"/>
    </source>
</evidence>
<dbReference type="OrthoDB" id="9792162at2"/>
<dbReference type="InterPro" id="IPR013154">
    <property type="entry name" value="ADH-like_N"/>
</dbReference>
<dbReference type="Pfam" id="PF13602">
    <property type="entry name" value="ADH_zinc_N_2"/>
    <property type="match status" value="1"/>
</dbReference>
<evidence type="ECO:0000313" key="4">
    <source>
        <dbReference type="Proteomes" id="UP000029844"/>
    </source>
</evidence>
<dbReference type="Gene3D" id="3.40.50.720">
    <property type="entry name" value="NAD(P)-binding Rossmann-like Domain"/>
    <property type="match status" value="1"/>
</dbReference>
<dbReference type="SUPFAM" id="SSF51735">
    <property type="entry name" value="NAD(P)-binding Rossmann-fold domains"/>
    <property type="match status" value="1"/>
</dbReference>
<dbReference type="SMART" id="SM00829">
    <property type="entry name" value="PKS_ER"/>
    <property type="match status" value="1"/>
</dbReference>
<dbReference type="PANTHER" id="PTHR11695">
    <property type="entry name" value="ALCOHOL DEHYDROGENASE RELATED"/>
    <property type="match status" value="1"/>
</dbReference>
<dbReference type="InterPro" id="IPR050700">
    <property type="entry name" value="YIM1/Zinc_Alcohol_DH_Fams"/>
</dbReference>
<name>A0A099W5K7_9LIST</name>
<evidence type="ECO:0000313" key="3">
    <source>
        <dbReference type="EMBL" id="KGL39688.1"/>
    </source>
</evidence>
<dbReference type="eggNOG" id="COG0604">
    <property type="taxonomic scope" value="Bacteria"/>
</dbReference>